<feature type="transmembrane region" description="Helical" evidence="1">
    <location>
        <begin position="139"/>
        <end position="157"/>
    </location>
</feature>
<dbReference type="Proteomes" id="UP000618460">
    <property type="component" value="Unassembled WGS sequence"/>
</dbReference>
<reference evidence="2" key="1">
    <citation type="journal article" date="2014" name="Int. J. Syst. Evol. Microbiol.">
        <title>Complete genome sequence of Corynebacterium casei LMG S-19264T (=DSM 44701T), isolated from a smear-ripened cheese.</title>
        <authorList>
            <consortium name="US DOE Joint Genome Institute (JGI-PGF)"/>
            <person name="Walter F."/>
            <person name="Albersmeier A."/>
            <person name="Kalinowski J."/>
            <person name="Ruckert C."/>
        </authorList>
    </citation>
    <scope>NUCLEOTIDE SEQUENCE</scope>
    <source>
        <strain evidence="2">CGMCC 1.6333</strain>
    </source>
</reference>
<gene>
    <name evidence="2" type="primary">yyaD</name>
    <name evidence="2" type="ORF">GCM10011351_13160</name>
</gene>
<keyword evidence="1" id="KW-0472">Membrane</keyword>
<feature type="transmembrane region" description="Helical" evidence="1">
    <location>
        <begin position="249"/>
        <end position="274"/>
    </location>
</feature>
<organism evidence="2 3">
    <name type="scientific">Paraliobacillus quinghaiensis</name>
    <dbReference type="NCBI Taxonomy" id="470815"/>
    <lineage>
        <taxon>Bacteria</taxon>
        <taxon>Bacillati</taxon>
        <taxon>Bacillota</taxon>
        <taxon>Bacilli</taxon>
        <taxon>Bacillales</taxon>
        <taxon>Bacillaceae</taxon>
        <taxon>Paraliobacillus</taxon>
    </lineage>
</organism>
<dbReference type="PANTHER" id="PTHR37814">
    <property type="entry name" value="CONSERVED MEMBRANE PROTEIN"/>
    <property type="match status" value="1"/>
</dbReference>
<name>A0A917TMV7_9BACI</name>
<evidence type="ECO:0000313" key="3">
    <source>
        <dbReference type="Proteomes" id="UP000618460"/>
    </source>
</evidence>
<feature type="transmembrane region" description="Helical" evidence="1">
    <location>
        <begin position="7"/>
        <end position="24"/>
    </location>
</feature>
<dbReference type="RefSeq" id="WP_117153577.1">
    <property type="nucleotide sequence ID" value="NZ_BMLG01000004.1"/>
</dbReference>
<feature type="transmembrane region" description="Helical" evidence="1">
    <location>
        <begin position="111"/>
        <end position="130"/>
    </location>
</feature>
<dbReference type="AlphaFoldDB" id="A0A917TMV7"/>
<proteinExistence type="predicted"/>
<feature type="transmembrane region" description="Helical" evidence="1">
    <location>
        <begin position="204"/>
        <end position="222"/>
    </location>
</feature>
<comment type="caution">
    <text evidence="2">The sequence shown here is derived from an EMBL/GenBank/DDBJ whole genome shotgun (WGS) entry which is preliminary data.</text>
</comment>
<feature type="transmembrane region" description="Helical" evidence="1">
    <location>
        <begin position="36"/>
        <end position="58"/>
    </location>
</feature>
<sequence length="341" mass="38009">MGKASLKWIFLIIGTMIGAGYASGRELWQFFGPESGLAIGLFSILFSICCYTILIISFENKTTHYLPILKILVGKRVAHLYDMMIIIYLFTTTVIMLAGSGVTVEAFHYPYWLGIVLMCIPLVLVFVWGIDGVLSLNSFILPLLIVGLVSVLISFLFKENLTLLTTMDQQKNWMAALPFTALNILPLIAVLGAIGNQMQSKGEALLSSVGSGLILGSISYLYNNSLVQIADDILVYEIPLFAILKYYPYAMFLFMSALLWFAIFTTAVSGTLGLVTRIRDMVRVPLWLLVLGLVLAMIPLTKVGFATLIEYLYPLYGLLNLYIMSTLLLYPIINRYKKEAK</sequence>
<keyword evidence="1" id="KW-0812">Transmembrane</keyword>
<evidence type="ECO:0000313" key="2">
    <source>
        <dbReference type="EMBL" id="GGM28568.1"/>
    </source>
</evidence>
<dbReference type="OrthoDB" id="4424890at2"/>
<feature type="transmembrane region" description="Helical" evidence="1">
    <location>
        <begin position="79"/>
        <end position="99"/>
    </location>
</feature>
<dbReference type="InterPro" id="IPR038728">
    <property type="entry name" value="YkvI-like"/>
</dbReference>
<dbReference type="PANTHER" id="PTHR37814:SF1">
    <property type="entry name" value="MEMBRANE PROTEIN"/>
    <property type="match status" value="1"/>
</dbReference>
<accession>A0A917TMV7</accession>
<reference evidence="2" key="2">
    <citation type="submission" date="2020-09" db="EMBL/GenBank/DDBJ databases">
        <authorList>
            <person name="Sun Q."/>
            <person name="Zhou Y."/>
        </authorList>
    </citation>
    <scope>NUCLEOTIDE SEQUENCE</scope>
    <source>
        <strain evidence="2">CGMCC 1.6333</strain>
    </source>
</reference>
<protein>
    <submittedName>
        <fullName evidence="2">Uncharacterized protein</fullName>
    </submittedName>
</protein>
<keyword evidence="3" id="KW-1185">Reference proteome</keyword>
<feature type="transmembrane region" description="Helical" evidence="1">
    <location>
        <begin position="286"/>
        <end position="309"/>
    </location>
</feature>
<dbReference type="EMBL" id="BMLG01000004">
    <property type="protein sequence ID" value="GGM28568.1"/>
    <property type="molecule type" value="Genomic_DNA"/>
</dbReference>
<keyword evidence="1" id="KW-1133">Transmembrane helix</keyword>
<feature type="transmembrane region" description="Helical" evidence="1">
    <location>
        <begin position="315"/>
        <end position="333"/>
    </location>
</feature>
<evidence type="ECO:0000256" key="1">
    <source>
        <dbReference type="SAM" id="Phobius"/>
    </source>
</evidence>
<feature type="transmembrane region" description="Helical" evidence="1">
    <location>
        <begin position="173"/>
        <end position="192"/>
    </location>
</feature>